<dbReference type="EMBL" id="CAEZZL010000074">
    <property type="protein sequence ID" value="CAB4764706.1"/>
    <property type="molecule type" value="Genomic_DNA"/>
</dbReference>
<dbReference type="CDD" id="cd21631">
    <property type="entry name" value="RHH_CopG_NikR-like"/>
    <property type="match status" value="1"/>
</dbReference>
<dbReference type="EMBL" id="CAETWZ010000021">
    <property type="protein sequence ID" value="CAB4367593.1"/>
    <property type="molecule type" value="Genomic_DNA"/>
</dbReference>
<dbReference type="Pfam" id="PF01402">
    <property type="entry name" value="RHH_1"/>
    <property type="match status" value="1"/>
</dbReference>
<evidence type="ECO:0000259" key="1">
    <source>
        <dbReference type="Pfam" id="PF01402"/>
    </source>
</evidence>
<evidence type="ECO:0000313" key="2">
    <source>
        <dbReference type="EMBL" id="CAB4367593.1"/>
    </source>
</evidence>
<dbReference type="SUPFAM" id="SSF47598">
    <property type="entry name" value="Ribbon-helix-helix"/>
    <property type="match status" value="1"/>
</dbReference>
<reference evidence="4" key="1">
    <citation type="submission" date="2020-05" db="EMBL/GenBank/DDBJ databases">
        <authorList>
            <person name="Chiriac C."/>
            <person name="Salcher M."/>
            <person name="Ghai R."/>
            <person name="Kavagutti S V."/>
        </authorList>
    </citation>
    <scope>NUCLEOTIDE SEQUENCE</scope>
</reference>
<name>A0A6J6UYV5_9ZZZZ</name>
<sequence length="97" mass="10542">MKVKTISGKSGKVALPNGSTISHADLAKEADQWASGEIQAKTIRQLVGRPRLGTDIGKVMPIRIEPSLISQIDYRARRDGISRSALIRLAITKYLAS</sequence>
<proteinExistence type="predicted"/>
<evidence type="ECO:0000313" key="4">
    <source>
        <dbReference type="EMBL" id="CAB4764706.1"/>
    </source>
</evidence>
<organism evidence="4">
    <name type="scientific">freshwater metagenome</name>
    <dbReference type="NCBI Taxonomy" id="449393"/>
    <lineage>
        <taxon>unclassified sequences</taxon>
        <taxon>metagenomes</taxon>
        <taxon>ecological metagenomes</taxon>
    </lineage>
</organism>
<dbReference type="EMBL" id="CAEZXA010000058">
    <property type="protein sequence ID" value="CAB4675445.1"/>
    <property type="molecule type" value="Genomic_DNA"/>
</dbReference>
<feature type="domain" description="Ribbon-helix-helix protein CopG" evidence="1">
    <location>
        <begin position="62"/>
        <end position="96"/>
    </location>
</feature>
<dbReference type="InterPro" id="IPR002145">
    <property type="entry name" value="CopG"/>
</dbReference>
<dbReference type="InterPro" id="IPR010985">
    <property type="entry name" value="Ribbon_hlx_hlx"/>
</dbReference>
<gene>
    <name evidence="3" type="ORF">UFOPK2334_00800</name>
    <name evidence="4" type="ORF">UFOPK2870_00928</name>
    <name evidence="2" type="ORF">UFOPK4179_00377</name>
</gene>
<dbReference type="GO" id="GO:0006355">
    <property type="term" value="P:regulation of DNA-templated transcription"/>
    <property type="evidence" value="ECO:0007669"/>
    <property type="project" value="InterPro"/>
</dbReference>
<accession>A0A6J6UYV5</accession>
<protein>
    <submittedName>
        <fullName evidence="4">Unannotated protein</fullName>
    </submittedName>
</protein>
<dbReference type="AlphaFoldDB" id="A0A6J6UYV5"/>
<evidence type="ECO:0000313" key="3">
    <source>
        <dbReference type="EMBL" id="CAB4675445.1"/>
    </source>
</evidence>